<dbReference type="Pfam" id="PF00903">
    <property type="entry name" value="Glyoxalase"/>
    <property type="match status" value="1"/>
</dbReference>
<dbReference type="PROSITE" id="PS00934">
    <property type="entry name" value="GLYOXALASE_I_1"/>
    <property type="match status" value="1"/>
</dbReference>
<dbReference type="Gene3D" id="3.10.180.10">
    <property type="entry name" value="2,3-Dihydroxybiphenyl 1,2-Dioxygenase, domain 1"/>
    <property type="match status" value="1"/>
</dbReference>
<reference evidence="3 4" key="1">
    <citation type="submission" date="2022-11" db="EMBL/GenBank/DDBJ databases">
        <title>The First Case of Preauricular Fistular Abscess Caused by Peptoniphilus grossensis.</title>
        <authorList>
            <person name="Byun J.-H."/>
        </authorList>
    </citation>
    <scope>NUCLEOTIDE SEQUENCE [LARGE SCALE GENOMIC DNA]</scope>
    <source>
        <strain evidence="3 4">GYB008</strain>
    </source>
</reference>
<dbReference type="RefSeq" id="WP_332087574.1">
    <property type="nucleotide sequence ID" value="NZ_JARBCY010000047.1"/>
</dbReference>
<protein>
    <submittedName>
        <fullName evidence="3">VOC family protein</fullName>
    </submittedName>
</protein>
<comment type="caution">
    <text evidence="3">The sequence shown here is derived from an EMBL/GenBank/DDBJ whole genome shotgun (WGS) entry which is preliminary data.</text>
</comment>
<dbReference type="InterPro" id="IPR004360">
    <property type="entry name" value="Glyas_Fos-R_dOase_dom"/>
</dbReference>
<dbReference type="EMBL" id="JARBCY010000047">
    <property type="protein sequence ID" value="MEF3318518.1"/>
    <property type="molecule type" value="Genomic_DNA"/>
</dbReference>
<evidence type="ECO:0000313" key="3">
    <source>
        <dbReference type="EMBL" id="MEF3318518.1"/>
    </source>
</evidence>
<gene>
    <name evidence="3" type="ORF">PV361_07370</name>
</gene>
<dbReference type="InterPro" id="IPR018146">
    <property type="entry name" value="Glyoxalase_1_CS"/>
</dbReference>
<keyword evidence="4" id="KW-1185">Reference proteome</keyword>
<keyword evidence="1" id="KW-0479">Metal-binding</keyword>
<dbReference type="InterPro" id="IPR029068">
    <property type="entry name" value="Glyas_Bleomycin-R_OHBP_Dase"/>
</dbReference>
<sequence>MIKSIAHIGLTVTDLDRSIKFYRDLLGLSYKGYMYMEGESTDKLFNGEDIRAKVCYLSPKEGAGCPDVELIEFERGEVKRDTPSLFKTSISELCFAVEDIEEFYAYLLEKDVRVMSKPQAFDSSDYGFGKSKAIYFYDPDGNILEAIESIDWLKKCKKKSTD</sequence>
<name>A0ABU7XB72_9FIRM</name>
<dbReference type="PROSITE" id="PS51819">
    <property type="entry name" value="VOC"/>
    <property type="match status" value="1"/>
</dbReference>
<dbReference type="PANTHER" id="PTHR43048">
    <property type="entry name" value="METHYLMALONYL-COA EPIMERASE"/>
    <property type="match status" value="1"/>
</dbReference>
<feature type="domain" description="VOC" evidence="2">
    <location>
        <begin position="4"/>
        <end position="149"/>
    </location>
</feature>
<accession>A0ABU7XB72</accession>
<dbReference type="SUPFAM" id="SSF54593">
    <property type="entry name" value="Glyoxalase/Bleomycin resistance protein/Dihydroxybiphenyl dioxygenase"/>
    <property type="match status" value="1"/>
</dbReference>
<dbReference type="InterPro" id="IPR037523">
    <property type="entry name" value="VOC_core"/>
</dbReference>
<proteinExistence type="predicted"/>
<evidence type="ECO:0000313" key="4">
    <source>
        <dbReference type="Proteomes" id="UP001328425"/>
    </source>
</evidence>
<evidence type="ECO:0000259" key="2">
    <source>
        <dbReference type="PROSITE" id="PS51819"/>
    </source>
</evidence>
<dbReference type="Proteomes" id="UP001328425">
    <property type="component" value="Unassembled WGS sequence"/>
</dbReference>
<evidence type="ECO:0000256" key="1">
    <source>
        <dbReference type="ARBA" id="ARBA00022723"/>
    </source>
</evidence>
<dbReference type="PANTHER" id="PTHR43048:SF3">
    <property type="entry name" value="METHYLMALONYL-COA EPIMERASE, MITOCHONDRIAL"/>
    <property type="match status" value="1"/>
</dbReference>
<organism evidence="3 4">
    <name type="scientific">Peptoniphilus grossensis</name>
    <dbReference type="NCBI Taxonomy" id="1465756"/>
    <lineage>
        <taxon>Bacteria</taxon>
        <taxon>Bacillati</taxon>
        <taxon>Bacillota</taxon>
        <taxon>Tissierellia</taxon>
        <taxon>Tissierellales</taxon>
        <taxon>Peptoniphilaceae</taxon>
        <taxon>Peptoniphilus</taxon>
    </lineage>
</organism>
<dbReference type="InterPro" id="IPR051785">
    <property type="entry name" value="MMCE/EMCE_epimerase"/>
</dbReference>